<dbReference type="SMART" id="SM00235">
    <property type="entry name" value="ZnMc"/>
    <property type="match status" value="1"/>
</dbReference>
<evidence type="ECO:0000313" key="2">
    <source>
        <dbReference type="EMBL" id="MCG5075085.1"/>
    </source>
</evidence>
<proteinExistence type="predicted"/>
<dbReference type="GO" id="GO:0006508">
    <property type="term" value="P:proteolysis"/>
    <property type="evidence" value="ECO:0007669"/>
    <property type="project" value="InterPro"/>
</dbReference>
<dbReference type="InterPro" id="IPR024079">
    <property type="entry name" value="MetalloPept_cat_dom_sf"/>
</dbReference>
<keyword evidence="3" id="KW-1185">Reference proteome</keyword>
<dbReference type="InterPro" id="IPR006026">
    <property type="entry name" value="Peptidase_Metallo"/>
</dbReference>
<dbReference type="SUPFAM" id="SSF55486">
    <property type="entry name" value="Metalloproteases ('zincins'), catalytic domain"/>
    <property type="match status" value="1"/>
</dbReference>
<dbReference type="AlphaFoldDB" id="A0A9X1UG59"/>
<dbReference type="RefSeq" id="WP_238464943.1">
    <property type="nucleotide sequence ID" value="NZ_JAKLJA010000013.1"/>
</dbReference>
<reference evidence="2" key="1">
    <citation type="submission" date="2022-01" db="EMBL/GenBank/DDBJ databases">
        <title>Genome sequence and assembly of Parabukholderia sp. RG36.</title>
        <authorList>
            <person name="Chhetri G."/>
        </authorList>
    </citation>
    <scope>NUCLEOTIDE SEQUENCE</scope>
    <source>
        <strain evidence="2">RG36</strain>
    </source>
</reference>
<gene>
    <name evidence="2" type="ORF">L5014_17230</name>
</gene>
<dbReference type="Pfam" id="PF01400">
    <property type="entry name" value="Astacin"/>
    <property type="match status" value="1"/>
</dbReference>
<dbReference type="GO" id="GO:0008270">
    <property type="term" value="F:zinc ion binding"/>
    <property type="evidence" value="ECO:0007669"/>
    <property type="project" value="InterPro"/>
</dbReference>
<name>A0A9X1UG59_9BURK</name>
<dbReference type="Gene3D" id="3.40.390.10">
    <property type="entry name" value="Collagenase (Catalytic Domain)"/>
    <property type="match status" value="1"/>
</dbReference>
<sequence length="168" mass="18901">MGYGVPRPGFWNSAKHLSWRQKEGAQSQKLQDAFDIWQQKVGDITFTQTLLANVAVDFEVKTGGAISQWSLDKKTLFLKGSETLGATLHEVGHLLGLSHEQDRPDRRNEWYKNSPSWELEGAVKRGLKLAVYGDYDQDSIMQYPASKYLLMTEPSPGDVTAVKTINGW</sequence>
<organism evidence="2 3">
    <name type="scientific">Paraburkholderia tagetis</name>
    <dbReference type="NCBI Taxonomy" id="2913261"/>
    <lineage>
        <taxon>Bacteria</taxon>
        <taxon>Pseudomonadati</taxon>
        <taxon>Pseudomonadota</taxon>
        <taxon>Betaproteobacteria</taxon>
        <taxon>Burkholderiales</taxon>
        <taxon>Burkholderiaceae</taxon>
        <taxon>Paraburkholderia</taxon>
    </lineage>
</organism>
<feature type="domain" description="Peptidase metallopeptidase" evidence="1">
    <location>
        <begin position="7"/>
        <end position="137"/>
    </location>
</feature>
<comment type="caution">
    <text evidence="2">The sequence shown here is derived from an EMBL/GenBank/DDBJ whole genome shotgun (WGS) entry which is preliminary data.</text>
</comment>
<dbReference type="InterPro" id="IPR001506">
    <property type="entry name" value="Peptidase_M12A"/>
</dbReference>
<dbReference type="Proteomes" id="UP001139308">
    <property type="component" value="Unassembled WGS sequence"/>
</dbReference>
<evidence type="ECO:0000313" key="3">
    <source>
        <dbReference type="Proteomes" id="UP001139308"/>
    </source>
</evidence>
<evidence type="ECO:0000259" key="1">
    <source>
        <dbReference type="SMART" id="SM00235"/>
    </source>
</evidence>
<accession>A0A9X1UG59</accession>
<dbReference type="EMBL" id="JAKLJA010000013">
    <property type="protein sequence ID" value="MCG5075085.1"/>
    <property type="molecule type" value="Genomic_DNA"/>
</dbReference>
<protein>
    <submittedName>
        <fullName evidence="2">M12 family metallopeptidase</fullName>
    </submittedName>
</protein>
<dbReference type="GO" id="GO:0004222">
    <property type="term" value="F:metalloendopeptidase activity"/>
    <property type="evidence" value="ECO:0007669"/>
    <property type="project" value="InterPro"/>
</dbReference>